<feature type="domain" description="Transposase IS4-like" evidence="1">
    <location>
        <begin position="111"/>
        <end position="346"/>
    </location>
</feature>
<evidence type="ECO:0000313" key="4">
    <source>
        <dbReference type="Proteomes" id="UP000586067"/>
    </source>
</evidence>
<evidence type="ECO:0000259" key="1">
    <source>
        <dbReference type="Pfam" id="PF01609"/>
    </source>
</evidence>
<feature type="domain" description="H repeat-associated protein N-terminal" evidence="2">
    <location>
        <begin position="14"/>
        <end position="100"/>
    </location>
</feature>
<accession>A0A847R1I9</accession>
<comment type="caution">
    <text evidence="3">The sequence shown here is derived from an EMBL/GenBank/DDBJ whole genome shotgun (WGS) entry which is preliminary data.</text>
</comment>
<dbReference type="InterPro" id="IPR032806">
    <property type="entry name" value="YbfD_N"/>
</dbReference>
<evidence type="ECO:0000313" key="3">
    <source>
        <dbReference type="EMBL" id="NLQ16013.1"/>
    </source>
</evidence>
<dbReference type="Pfam" id="PF13808">
    <property type="entry name" value="DDE_Tnp_1_assoc"/>
    <property type="match status" value="1"/>
</dbReference>
<dbReference type="GO" id="GO:0004803">
    <property type="term" value="F:transposase activity"/>
    <property type="evidence" value="ECO:0007669"/>
    <property type="project" value="InterPro"/>
</dbReference>
<dbReference type="Pfam" id="PF01609">
    <property type="entry name" value="DDE_Tnp_1"/>
    <property type="match status" value="1"/>
</dbReference>
<proteinExistence type="predicted"/>
<dbReference type="InterPro" id="IPR051698">
    <property type="entry name" value="Transposase_11-like"/>
</dbReference>
<sequence length="379" mass="43354">MNDHALLKPMTLLDRMMQLNDPRQQAKCTHDLGEVVFMTTCAILCGADDWESIQLFADTRKDWFKQFLRLPGGIPSHDTFNRLFSLLDPACYREMFCGWVQDMLIDTPLSGVVAIDGKTVRASRSNKHQAIHMVNAWASQAGVSLGQYKVDKKSNEIKAIPKLLDQLAIKGCLVTMDAMGCQKDIVSKVIERESDYLVTVKSNQKTLHKELVTYFDHYWENHTQDTLSDHFFEQENETHGRKEHRRCWVTTDLSSLSIAAEWQAKTVAAIQSDRVANEKGRSHIRYFISSKPMTAEEVLKATREHWGVENQLHWVLDVSFGEDQCRARQGYAAENLATTRQIALNLLKQETSLKLGIKNKRKACGWDDKYLFKVMGLVK</sequence>
<dbReference type="NCBIfam" id="NF033564">
    <property type="entry name" value="transpos_ISAs1"/>
    <property type="match status" value="1"/>
</dbReference>
<dbReference type="InterPro" id="IPR002559">
    <property type="entry name" value="Transposase_11"/>
</dbReference>
<dbReference type="PANTHER" id="PTHR30298:SF0">
    <property type="entry name" value="PROTEIN YBFL-RELATED"/>
    <property type="match status" value="1"/>
</dbReference>
<dbReference type="GO" id="GO:0003677">
    <property type="term" value="F:DNA binding"/>
    <property type="evidence" value="ECO:0007669"/>
    <property type="project" value="InterPro"/>
</dbReference>
<protein>
    <submittedName>
        <fullName evidence="3">ISAs1 family transposase</fullName>
    </submittedName>
</protein>
<gene>
    <name evidence="3" type="ORF">HGG82_00065</name>
</gene>
<dbReference type="InterPro" id="IPR047647">
    <property type="entry name" value="ISAs1_transpos"/>
</dbReference>
<dbReference type="EMBL" id="JABAEK010000001">
    <property type="protein sequence ID" value="NLQ16013.1"/>
    <property type="molecule type" value="Genomic_DNA"/>
</dbReference>
<dbReference type="Proteomes" id="UP000586067">
    <property type="component" value="Unassembled WGS sequence"/>
</dbReference>
<dbReference type="PANTHER" id="PTHR30298">
    <property type="entry name" value="H REPEAT-ASSOCIATED PREDICTED TRANSPOSASE"/>
    <property type="match status" value="1"/>
</dbReference>
<evidence type="ECO:0000259" key="2">
    <source>
        <dbReference type="Pfam" id="PF13808"/>
    </source>
</evidence>
<dbReference type="AlphaFoldDB" id="A0A847R1I9"/>
<organism evidence="3 4">
    <name type="scientific">Marinomonas profundi</name>
    <dbReference type="NCBI Taxonomy" id="2726122"/>
    <lineage>
        <taxon>Bacteria</taxon>
        <taxon>Pseudomonadati</taxon>
        <taxon>Pseudomonadota</taxon>
        <taxon>Gammaproteobacteria</taxon>
        <taxon>Oceanospirillales</taxon>
        <taxon>Oceanospirillaceae</taxon>
        <taxon>Marinomonas</taxon>
    </lineage>
</organism>
<dbReference type="GO" id="GO:0006313">
    <property type="term" value="P:DNA transposition"/>
    <property type="evidence" value="ECO:0007669"/>
    <property type="project" value="InterPro"/>
</dbReference>
<keyword evidence="4" id="KW-1185">Reference proteome</keyword>
<dbReference type="RefSeq" id="WP_168822009.1">
    <property type="nucleotide sequence ID" value="NZ_CP073013.1"/>
</dbReference>
<name>A0A847R1I9_9GAMM</name>
<reference evidence="3 4" key="1">
    <citation type="submission" date="2020-04" db="EMBL/GenBank/DDBJ databases">
        <title>Marinomonas sp. M1K-6 isolated from the deep seawater of the Mariana Trench.</title>
        <authorList>
            <person name="Li Y."/>
        </authorList>
    </citation>
    <scope>NUCLEOTIDE SEQUENCE [LARGE SCALE GENOMIC DNA]</scope>
    <source>
        <strain evidence="3 4">M1K-6</strain>
    </source>
</reference>